<evidence type="ECO:0000256" key="5">
    <source>
        <dbReference type="ARBA" id="ARBA00020164"/>
    </source>
</evidence>
<evidence type="ECO:0000256" key="7">
    <source>
        <dbReference type="ARBA" id="ARBA00023061"/>
    </source>
</evidence>
<evidence type="ECO:0000256" key="3">
    <source>
        <dbReference type="ARBA" id="ARBA00007106"/>
    </source>
</evidence>
<evidence type="ECO:0000313" key="10">
    <source>
        <dbReference type="Proteomes" id="UP000033038"/>
    </source>
</evidence>
<evidence type="ECO:0000256" key="6">
    <source>
        <dbReference type="ARBA" id="ARBA00022793"/>
    </source>
</evidence>
<keyword evidence="8 9" id="KW-0456">Lyase</keyword>
<reference evidence="9 10" key="1">
    <citation type="submission" date="2014-07" db="EMBL/GenBank/DDBJ databases">
        <title>Methanogenic archaea and the global carbon cycle.</title>
        <authorList>
            <person name="Henriksen J.R."/>
            <person name="Luke J."/>
            <person name="Reinhart S."/>
            <person name="Benedict M.N."/>
            <person name="Youngblut N.D."/>
            <person name="Metcalf M.E."/>
            <person name="Whitaker R.J."/>
            <person name="Metcalf W.W."/>
        </authorList>
    </citation>
    <scope>NUCLEOTIDE SEQUENCE [LARGE SCALE GENOMIC DNA]</scope>
    <source>
        <strain evidence="9 10">Wiesmoor</strain>
    </source>
</reference>
<dbReference type="GeneID" id="68903951"/>
<comment type="pathway">
    <text evidence="2">Polyol metabolism; (R,R)-butane-2,3-diol biosynthesis; (R,R)-butane-2,3-diol from pyruvate: step 2/3.</text>
</comment>
<dbReference type="HOGENOM" id="CLU_2299324_0_0_2"/>
<dbReference type="EC" id="4.1.1.5" evidence="4"/>
<proteinExistence type="inferred from homology"/>
<keyword evidence="7" id="KW-0005">Acetoin biosynthesis</keyword>
<accession>A0A0E3QLG8</accession>
<evidence type="ECO:0000256" key="4">
    <source>
        <dbReference type="ARBA" id="ARBA00013204"/>
    </source>
</evidence>
<evidence type="ECO:0000313" key="9">
    <source>
        <dbReference type="EMBL" id="AKB51078.1"/>
    </source>
</evidence>
<dbReference type="UniPathway" id="UPA00626">
    <property type="reaction ID" value="UER00678"/>
</dbReference>
<dbReference type="SUPFAM" id="SSF117856">
    <property type="entry name" value="AF0104/ALDC/Ptd012-like"/>
    <property type="match status" value="1"/>
</dbReference>
<dbReference type="EMBL" id="CP009526">
    <property type="protein sequence ID" value="AKB51078.1"/>
    <property type="molecule type" value="Genomic_DNA"/>
</dbReference>
<dbReference type="RefSeq" id="WP_011307851.1">
    <property type="nucleotide sequence ID" value="NZ_CP009526.1"/>
</dbReference>
<protein>
    <recommendedName>
        <fullName evidence="5">Alpha-acetolactate decarboxylase</fullName>
        <ecNumber evidence="4">4.1.1.5</ecNumber>
    </recommendedName>
</protein>
<name>A0A0E3QLG8_METBA</name>
<dbReference type="Gene3D" id="3.30.1330.80">
    <property type="entry name" value="Hypothetical protein, similar to alpha- acetolactate decarboxylase, domain 2"/>
    <property type="match status" value="1"/>
</dbReference>
<comment type="catalytic activity">
    <reaction evidence="1">
        <text>(2S)-2-acetolactate + H(+) = (R)-acetoin + CO2</text>
        <dbReference type="Rhea" id="RHEA:21580"/>
        <dbReference type="ChEBI" id="CHEBI:15378"/>
        <dbReference type="ChEBI" id="CHEBI:15686"/>
        <dbReference type="ChEBI" id="CHEBI:16526"/>
        <dbReference type="ChEBI" id="CHEBI:58476"/>
        <dbReference type="EC" id="4.1.1.5"/>
    </reaction>
</comment>
<sequence length="100" mass="11402">MLQGVYEGNFSIGALETHGDFGIGTLDNLDEEMLALDGNYYQVKSDGITYPVSENMTTPFATVTYFETDEIHRFEKPMNLTELEQYLYLNLPPENFVYAV</sequence>
<dbReference type="Proteomes" id="UP000033038">
    <property type="component" value="Chromosome"/>
</dbReference>
<evidence type="ECO:0000256" key="1">
    <source>
        <dbReference type="ARBA" id="ARBA00001784"/>
    </source>
</evidence>
<organism evidence="9 10">
    <name type="scientific">Methanosarcina barkeri str. Wiesmoor</name>
    <dbReference type="NCBI Taxonomy" id="1434109"/>
    <lineage>
        <taxon>Archaea</taxon>
        <taxon>Methanobacteriati</taxon>
        <taxon>Methanobacteriota</taxon>
        <taxon>Stenosarchaea group</taxon>
        <taxon>Methanomicrobia</taxon>
        <taxon>Methanosarcinales</taxon>
        <taxon>Methanosarcinaceae</taxon>
        <taxon>Methanosarcina</taxon>
    </lineage>
</organism>
<dbReference type="AlphaFoldDB" id="A0A0E3QLG8"/>
<dbReference type="Pfam" id="PF03306">
    <property type="entry name" value="AAL_decarboxy"/>
    <property type="match status" value="1"/>
</dbReference>
<keyword evidence="6" id="KW-0210">Decarboxylase</keyword>
<evidence type="ECO:0000256" key="2">
    <source>
        <dbReference type="ARBA" id="ARBA00005170"/>
    </source>
</evidence>
<dbReference type="PANTHER" id="PTHR35524:SF1">
    <property type="entry name" value="ALPHA-ACETOLACTATE DECARBOXYLASE"/>
    <property type="match status" value="1"/>
</dbReference>
<dbReference type="InterPro" id="IPR005128">
    <property type="entry name" value="Acetolactate_a_deCO2ase"/>
</dbReference>
<dbReference type="PATRIC" id="fig|1434109.4.peg.2312"/>
<dbReference type="KEGG" id="mbw:MSBRW_1825"/>
<comment type="similarity">
    <text evidence="3">Belongs to the alpha-acetolactate decarboxylase family.</text>
</comment>
<dbReference type="GO" id="GO:0047605">
    <property type="term" value="F:acetolactate decarboxylase activity"/>
    <property type="evidence" value="ECO:0007669"/>
    <property type="project" value="UniProtKB-EC"/>
</dbReference>
<dbReference type="GO" id="GO:0045151">
    <property type="term" value="P:acetoin biosynthetic process"/>
    <property type="evidence" value="ECO:0007669"/>
    <property type="project" value="UniProtKB-KW"/>
</dbReference>
<gene>
    <name evidence="9" type="ORF">MSBRW_1825</name>
</gene>
<dbReference type="PANTHER" id="PTHR35524">
    <property type="entry name" value="ALPHA-ACETOLACTATE DECARBOXYLASE"/>
    <property type="match status" value="1"/>
</dbReference>
<evidence type="ECO:0000256" key="8">
    <source>
        <dbReference type="ARBA" id="ARBA00023239"/>
    </source>
</evidence>